<dbReference type="InterPro" id="IPR012440">
    <property type="entry name" value="DUF1641"/>
</dbReference>
<reference evidence="1 2" key="1">
    <citation type="submission" date="2015-12" db="EMBL/GenBank/DDBJ databases">
        <title>Haloferax profundi sp. nov. isolated from the Discovery deep brine-seawater interface in the Red Sea.</title>
        <authorList>
            <person name="Zhang G."/>
            <person name="Stingl U."/>
            <person name="Rashid M."/>
        </authorList>
    </citation>
    <scope>NUCLEOTIDE SEQUENCE [LARGE SCALE GENOMIC DNA]</scope>
    <source>
        <strain evidence="1 2">SB29</strain>
    </source>
</reference>
<name>A0A0W1SU31_9EURY</name>
<gene>
    <name evidence="1" type="ORF">AUR66_10740</name>
</gene>
<evidence type="ECO:0008006" key="3">
    <source>
        <dbReference type="Google" id="ProtNLM"/>
    </source>
</evidence>
<evidence type="ECO:0000313" key="1">
    <source>
        <dbReference type="EMBL" id="KTG29360.1"/>
    </source>
</evidence>
<dbReference type="Proteomes" id="UP000053157">
    <property type="component" value="Unassembled WGS sequence"/>
</dbReference>
<comment type="caution">
    <text evidence="1">The sequence shown here is derived from an EMBL/GenBank/DDBJ whole genome shotgun (WGS) entry which is preliminary data.</text>
</comment>
<dbReference type="Pfam" id="PF07849">
    <property type="entry name" value="DUF1641"/>
    <property type="match status" value="1"/>
</dbReference>
<organism evidence="1 2">
    <name type="scientific">Haloferax profundi</name>
    <dbReference type="NCBI Taxonomy" id="1544718"/>
    <lineage>
        <taxon>Archaea</taxon>
        <taxon>Methanobacteriati</taxon>
        <taxon>Methanobacteriota</taxon>
        <taxon>Stenosarchaea group</taxon>
        <taxon>Halobacteria</taxon>
        <taxon>Halobacteriales</taxon>
        <taxon>Haloferacaceae</taxon>
        <taxon>Haloferax</taxon>
    </lineage>
</organism>
<dbReference type="AlphaFoldDB" id="A0A0W1SU31"/>
<keyword evidence="2" id="KW-1185">Reference proteome</keyword>
<dbReference type="OrthoDB" id="56850at2157"/>
<evidence type="ECO:0000313" key="2">
    <source>
        <dbReference type="Proteomes" id="UP000053157"/>
    </source>
</evidence>
<dbReference type="RefSeq" id="WP_058571544.1">
    <property type="nucleotide sequence ID" value="NZ_LOPV01000104.1"/>
</dbReference>
<sequence>MQEQENTQTTEQQVPEELVAAIENNPEEVAVLIERLGLINDLIDVVELGVGAVDDEMVHSLARTGSTLAEVADEAAEPETVAGIKRLLNAVGDAEEADAKPVGAMGLVRATRDPNVKSGLGYLIALAAALGAQADDEK</sequence>
<proteinExistence type="predicted"/>
<protein>
    <recommendedName>
        <fullName evidence="3">DUF1641 domain-containing protein</fullName>
    </recommendedName>
</protein>
<dbReference type="EMBL" id="LOPV01000104">
    <property type="protein sequence ID" value="KTG29360.1"/>
    <property type="molecule type" value="Genomic_DNA"/>
</dbReference>
<accession>A0A0W1SU31</accession>